<protein>
    <submittedName>
        <fullName evidence="4">Response regulator</fullName>
    </submittedName>
</protein>
<feature type="domain" description="Response regulatory" evidence="3">
    <location>
        <begin position="6"/>
        <end position="137"/>
    </location>
</feature>
<dbReference type="RefSeq" id="WP_386105663.1">
    <property type="nucleotide sequence ID" value="NZ_JBHTJR010000022.1"/>
</dbReference>
<dbReference type="Proteomes" id="UP001597062">
    <property type="component" value="Unassembled WGS sequence"/>
</dbReference>
<dbReference type="PANTHER" id="PTHR44591">
    <property type="entry name" value="STRESS RESPONSE REGULATOR PROTEIN 1"/>
    <property type="match status" value="1"/>
</dbReference>
<evidence type="ECO:0000256" key="1">
    <source>
        <dbReference type="ARBA" id="ARBA00022553"/>
    </source>
</evidence>
<keyword evidence="5" id="KW-1185">Reference proteome</keyword>
<keyword evidence="1 2" id="KW-0597">Phosphoprotein</keyword>
<gene>
    <name evidence="4" type="ORF">ACFQ1U_04240</name>
</gene>
<dbReference type="InterPro" id="IPR001789">
    <property type="entry name" value="Sig_transdc_resp-reg_receiver"/>
</dbReference>
<dbReference type="EMBL" id="JBHTJR010000022">
    <property type="protein sequence ID" value="MFD0992405.1"/>
    <property type="molecule type" value="Genomic_DNA"/>
</dbReference>
<organism evidence="4 5">
    <name type="scientific">Tenacibaculum geojense</name>
    <dbReference type="NCBI Taxonomy" id="915352"/>
    <lineage>
        <taxon>Bacteria</taxon>
        <taxon>Pseudomonadati</taxon>
        <taxon>Bacteroidota</taxon>
        <taxon>Flavobacteriia</taxon>
        <taxon>Flavobacteriales</taxon>
        <taxon>Flavobacteriaceae</taxon>
        <taxon>Tenacibaculum</taxon>
    </lineage>
</organism>
<dbReference type="Gene3D" id="3.40.50.2300">
    <property type="match status" value="1"/>
</dbReference>
<sequence length="141" mass="16439">MKKKSSILIYEDDIDLTLQWRKALEEKGFYVDITSDFKEAMNLCLFCEYDLIICDIFIKNEDGNYNGIGGITFLNFLKKRDVKRLNWVKNAPIIIVSGSLSAKKNNGSYYTNKFDINETLIKPFTTSYLLEKVNYYINKTN</sequence>
<proteinExistence type="predicted"/>
<dbReference type="Pfam" id="PF00072">
    <property type="entry name" value="Response_reg"/>
    <property type="match status" value="1"/>
</dbReference>
<reference evidence="5" key="1">
    <citation type="journal article" date="2019" name="Int. J. Syst. Evol. Microbiol.">
        <title>The Global Catalogue of Microorganisms (GCM) 10K type strain sequencing project: providing services to taxonomists for standard genome sequencing and annotation.</title>
        <authorList>
            <consortium name="The Broad Institute Genomics Platform"/>
            <consortium name="The Broad Institute Genome Sequencing Center for Infectious Disease"/>
            <person name="Wu L."/>
            <person name="Ma J."/>
        </authorList>
    </citation>
    <scope>NUCLEOTIDE SEQUENCE [LARGE SCALE GENOMIC DNA]</scope>
    <source>
        <strain evidence="5">CCUG 60527</strain>
    </source>
</reference>
<evidence type="ECO:0000313" key="4">
    <source>
        <dbReference type="EMBL" id="MFD0992405.1"/>
    </source>
</evidence>
<dbReference type="InterPro" id="IPR050595">
    <property type="entry name" value="Bact_response_regulator"/>
</dbReference>
<evidence type="ECO:0000313" key="5">
    <source>
        <dbReference type="Proteomes" id="UP001597062"/>
    </source>
</evidence>
<name>A0ABW3JRA0_9FLAO</name>
<evidence type="ECO:0000256" key="2">
    <source>
        <dbReference type="PROSITE-ProRule" id="PRU00169"/>
    </source>
</evidence>
<dbReference type="CDD" id="cd00156">
    <property type="entry name" value="REC"/>
    <property type="match status" value="1"/>
</dbReference>
<dbReference type="SUPFAM" id="SSF52172">
    <property type="entry name" value="CheY-like"/>
    <property type="match status" value="1"/>
</dbReference>
<accession>A0ABW3JRA0</accession>
<dbReference type="InterPro" id="IPR011006">
    <property type="entry name" value="CheY-like_superfamily"/>
</dbReference>
<comment type="caution">
    <text evidence="4">The sequence shown here is derived from an EMBL/GenBank/DDBJ whole genome shotgun (WGS) entry which is preliminary data.</text>
</comment>
<evidence type="ECO:0000259" key="3">
    <source>
        <dbReference type="PROSITE" id="PS50110"/>
    </source>
</evidence>
<dbReference type="SMART" id="SM00448">
    <property type="entry name" value="REC"/>
    <property type="match status" value="1"/>
</dbReference>
<dbReference type="PANTHER" id="PTHR44591:SF3">
    <property type="entry name" value="RESPONSE REGULATORY DOMAIN-CONTAINING PROTEIN"/>
    <property type="match status" value="1"/>
</dbReference>
<dbReference type="PROSITE" id="PS50110">
    <property type="entry name" value="RESPONSE_REGULATORY"/>
    <property type="match status" value="1"/>
</dbReference>
<feature type="modified residue" description="4-aspartylphosphate" evidence="2">
    <location>
        <position position="55"/>
    </location>
</feature>